<protein>
    <recommendedName>
        <fullName evidence="3">IS5/IS1182 family transposase</fullName>
    </recommendedName>
</protein>
<reference evidence="1 2" key="1">
    <citation type="submission" date="2020-08" db="EMBL/GenBank/DDBJ databases">
        <title>Genomic Encyclopedia of Type Strains, Phase IV (KMG-IV): sequencing the most valuable type-strain genomes for metagenomic binning, comparative biology and taxonomic classification.</title>
        <authorList>
            <person name="Goeker M."/>
        </authorList>
    </citation>
    <scope>NUCLEOTIDE SEQUENCE [LARGE SCALE GENOMIC DNA]</scope>
    <source>
        <strain evidence="1 2">DSM 27165</strain>
    </source>
</reference>
<name>A0A840MGF7_9PROT</name>
<comment type="caution">
    <text evidence="1">The sequence shown here is derived from an EMBL/GenBank/DDBJ whole genome shotgun (WGS) entry which is preliminary data.</text>
</comment>
<organism evidence="1 2">
    <name type="scientific">Chitinivorax tropicus</name>
    <dbReference type="NCBI Taxonomy" id="714531"/>
    <lineage>
        <taxon>Bacteria</taxon>
        <taxon>Pseudomonadati</taxon>
        <taxon>Pseudomonadota</taxon>
        <taxon>Betaproteobacteria</taxon>
        <taxon>Chitinivorax</taxon>
    </lineage>
</organism>
<evidence type="ECO:0000313" key="1">
    <source>
        <dbReference type="EMBL" id="MBB5017728.1"/>
    </source>
</evidence>
<keyword evidence="2" id="KW-1185">Reference proteome</keyword>
<evidence type="ECO:0000313" key="2">
    <source>
        <dbReference type="Proteomes" id="UP000575898"/>
    </source>
</evidence>
<proteinExistence type="predicted"/>
<sequence length="32" mass="3875">MTKTRAHPWEVTDEFWKRVEPLIPQPSRDPAR</sequence>
<accession>A0A840MGF7</accession>
<evidence type="ECO:0008006" key="3">
    <source>
        <dbReference type="Google" id="ProtNLM"/>
    </source>
</evidence>
<dbReference type="Proteomes" id="UP000575898">
    <property type="component" value="Unassembled WGS sequence"/>
</dbReference>
<dbReference type="AlphaFoldDB" id="A0A840MGF7"/>
<dbReference type="EMBL" id="JACHHY010000005">
    <property type="protein sequence ID" value="MBB5017728.1"/>
    <property type="molecule type" value="Genomic_DNA"/>
</dbReference>
<gene>
    <name evidence="1" type="ORF">HNQ59_000998</name>
</gene>